<dbReference type="InterPro" id="IPR006058">
    <property type="entry name" value="2Fe2S_fd_BS"/>
</dbReference>
<dbReference type="InterPro" id="IPR017927">
    <property type="entry name" value="FAD-bd_FR_type"/>
</dbReference>
<dbReference type="AlphaFoldDB" id="A0A375BHB3"/>
<dbReference type="SUPFAM" id="SSF54292">
    <property type="entry name" value="2Fe-2S ferredoxin-like"/>
    <property type="match status" value="1"/>
</dbReference>
<dbReference type="PROSITE" id="PS00197">
    <property type="entry name" value="2FE2S_FER_1"/>
    <property type="match status" value="1"/>
</dbReference>
<feature type="domain" description="FAD-binding FR-type" evidence="4">
    <location>
        <begin position="100"/>
        <end position="199"/>
    </location>
</feature>
<keyword evidence="5" id="KW-0560">Oxidoreductase</keyword>
<dbReference type="EC" id="1.18.1.2" evidence="5"/>
<dbReference type="InterPro" id="IPR008333">
    <property type="entry name" value="Cbr1-like_FAD-bd_dom"/>
</dbReference>
<dbReference type="SUPFAM" id="SSF63380">
    <property type="entry name" value="Riboflavin synthase domain-like"/>
    <property type="match status" value="1"/>
</dbReference>
<dbReference type="Gene3D" id="2.40.30.10">
    <property type="entry name" value="Translation factors"/>
    <property type="match status" value="1"/>
</dbReference>
<dbReference type="RefSeq" id="WP_116336800.1">
    <property type="nucleotide sequence ID" value="NZ_LT976856.1"/>
</dbReference>
<dbReference type="Gene3D" id="3.10.20.30">
    <property type="match status" value="1"/>
</dbReference>
<dbReference type="CDD" id="cd00207">
    <property type="entry name" value="fer2"/>
    <property type="match status" value="1"/>
</dbReference>
<evidence type="ECO:0000313" key="5">
    <source>
        <dbReference type="EMBL" id="SOY44377.1"/>
    </source>
</evidence>
<proteinExistence type="predicted"/>
<keyword evidence="2" id="KW-0408">Iron</keyword>
<dbReference type="CDD" id="cd06190">
    <property type="entry name" value="T4MO_e_transfer_like"/>
    <property type="match status" value="1"/>
</dbReference>
<evidence type="ECO:0000256" key="2">
    <source>
        <dbReference type="ARBA" id="ARBA00022714"/>
    </source>
</evidence>
<dbReference type="GO" id="GO:0008860">
    <property type="term" value="F:ferredoxin-NAD+ reductase activity"/>
    <property type="evidence" value="ECO:0007669"/>
    <property type="project" value="UniProtKB-EC"/>
</dbReference>
<sequence>MFRIQLEGAAGDFACHADDTVLRAGLRAGLAMPYECNVGSCGTCKFELLQGEIHNLREDAPGLSARDRAKGRLLGCQARPLGDCTIKLRLDNACRPTVPPAMRLAELTEARDLTHDIREFRFRAQGHARFQPGQYALLHLPGVTGPRAYSMSNIANVDGHWHFQIRRTPAGAATGILFDHLRVGDHIEVDGPYGIAYLRTDVPRDVVCIAGGSGLAPMLSIARGLADSEVMQERRLHFFYGARTPRDICGEELLRQLPEFGERIAYHATVSDAAAGDTPWHGNTGFVHELVRDTLMPALSDYEFYLAGPPPMIEAIEHLLLVENGVPPGQVHFDRYF</sequence>
<dbReference type="PROSITE" id="PS51384">
    <property type="entry name" value="FAD_FR"/>
    <property type="match status" value="1"/>
</dbReference>
<dbReference type="InterPro" id="IPR001041">
    <property type="entry name" value="2Fe-2S_ferredoxin-type"/>
</dbReference>
<dbReference type="Pfam" id="PF00111">
    <property type="entry name" value="Fer2"/>
    <property type="match status" value="1"/>
</dbReference>
<gene>
    <name evidence="5" type="primary">carAd</name>
    <name evidence="5" type="ORF">CBM2589_B120340</name>
</gene>
<dbReference type="GO" id="GO:0051537">
    <property type="term" value="F:2 iron, 2 sulfur cluster binding"/>
    <property type="evidence" value="ECO:0007669"/>
    <property type="project" value="UniProtKB-KW"/>
</dbReference>
<dbReference type="PRINTS" id="PR00410">
    <property type="entry name" value="PHEHYDRXLASE"/>
</dbReference>
<feature type="domain" description="2Fe-2S ferredoxin-type" evidence="3">
    <location>
        <begin position="1"/>
        <end position="92"/>
    </location>
</feature>
<organism evidence="5">
    <name type="scientific">Cupriavidus taiwanensis</name>
    <dbReference type="NCBI Taxonomy" id="164546"/>
    <lineage>
        <taxon>Bacteria</taxon>
        <taxon>Pseudomonadati</taxon>
        <taxon>Pseudomonadota</taxon>
        <taxon>Betaproteobacteria</taxon>
        <taxon>Burkholderiales</taxon>
        <taxon>Burkholderiaceae</taxon>
        <taxon>Cupriavidus</taxon>
    </lineage>
</organism>
<keyword evidence="2" id="KW-0001">2Fe-2S</keyword>
<comment type="caution">
    <text evidence="5">The sequence shown here is derived from an EMBL/GenBank/DDBJ whole genome shotgun (WGS) entry which is preliminary data.</text>
</comment>
<dbReference type="InterPro" id="IPR001433">
    <property type="entry name" value="OxRdtase_FAD/NAD-bd"/>
</dbReference>
<reference evidence="5" key="1">
    <citation type="submission" date="2018-01" db="EMBL/GenBank/DDBJ databases">
        <authorList>
            <person name="Clerissi C."/>
        </authorList>
    </citation>
    <scope>NUCLEOTIDE SEQUENCE</scope>
    <source>
        <strain evidence="5">Cupriavidus taiwanensis STM 3521</strain>
    </source>
</reference>
<dbReference type="InterPro" id="IPR017938">
    <property type="entry name" value="Riboflavin_synthase-like_b-brl"/>
</dbReference>
<dbReference type="GO" id="GO:0004324">
    <property type="term" value="F:ferredoxin-NADP+ reductase activity"/>
    <property type="evidence" value="ECO:0007669"/>
    <property type="project" value="UniProtKB-EC"/>
</dbReference>
<keyword evidence="2" id="KW-0411">Iron-sulfur</keyword>
<dbReference type="InterPro" id="IPR036010">
    <property type="entry name" value="2Fe-2S_ferredoxin-like_sf"/>
</dbReference>
<comment type="cofactor">
    <cofactor evidence="1">
        <name>FAD</name>
        <dbReference type="ChEBI" id="CHEBI:57692"/>
    </cofactor>
</comment>
<dbReference type="PANTHER" id="PTHR47354">
    <property type="entry name" value="NADH OXIDOREDUCTASE HCR"/>
    <property type="match status" value="1"/>
</dbReference>
<dbReference type="Pfam" id="PF00175">
    <property type="entry name" value="NAD_binding_1"/>
    <property type="match status" value="1"/>
</dbReference>
<protein>
    <submittedName>
        <fullName evidence="5">Ferredoxin--NAD(P)(+) reductase CarAd</fullName>
        <ecNumber evidence="5">1.18.1.2</ecNumber>
        <ecNumber evidence="5">1.18.1.3</ecNumber>
    </submittedName>
</protein>
<dbReference type="Proteomes" id="UP000256297">
    <property type="component" value="Chromosome CBM2589_b"/>
</dbReference>
<dbReference type="SUPFAM" id="SSF52343">
    <property type="entry name" value="Ferredoxin reductase-like, C-terminal NADP-linked domain"/>
    <property type="match status" value="1"/>
</dbReference>
<dbReference type="PANTHER" id="PTHR47354:SF5">
    <property type="entry name" value="PROTEIN RFBI"/>
    <property type="match status" value="1"/>
</dbReference>
<dbReference type="InterPro" id="IPR039261">
    <property type="entry name" value="FNR_nucleotide-bd"/>
</dbReference>
<dbReference type="Gene3D" id="3.40.50.80">
    <property type="entry name" value="Nucleotide-binding domain of ferredoxin-NADP reductase (FNR) module"/>
    <property type="match status" value="1"/>
</dbReference>
<keyword evidence="2" id="KW-0479">Metal-binding</keyword>
<accession>A0A375BHB3</accession>
<dbReference type="Pfam" id="PF00970">
    <property type="entry name" value="FAD_binding_6"/>
    <property type="match status" value="1"/>
</dbReference>
<dbReference type="InterPro" id="IPR050415">
    <property type="entry name" value="MRET"/>
</dbReference>
<name>A0A375BHB3_9BURK</name>
<evidence type="ECO:0000256" key="1">
    <source>
        <dbReference type="ARBA" id="ARBA00001974"/>
    </source>
</evidence>
<dbReference type="EMBL" id="OFSP01000004">
    <property type="protein sequence ID" value="SOY44377.1"/>
    <property type="molecule type" value="Genomic_DNA"/>
</dbReference>
<dbReference type="PROSITE" id="PS51085">
    <property type="entry name" value="2FE2S_FER_2"/>
    <property type="match status" value="1"/>
</dbReference>
<evidence type="ECO:0000259" key="3">
    <source>
        <dbReference type="PROSITE" id="PS51085"/>
    </source>
</evidence>
<dbReference type="EC" id="1.18.1.3" evidence="5"/>
<dbReference type="InterPro" id="IPR012675">
    <property type="entry name" value="Beta-grasp_dom_sf"/>
</dbReference>
<evidence type="ECO:0000259" key="4">
    <source>
        <dbReference type="PROSITE" id="PS51384"/>
    </source>
</evidence>